<sequence length="265" mass="28647">MILAQLSDPHICAPGERLFGRADTTAALEEAIRCLGHSPTPPDLVVITGDLTERGRPEEYAELRRILAALAAPFVVLPGNHDRRAPLRAAFADLGVLPATDLFAYTVESFPVRLICLDSLIEGMGRGRLGPEQLAWLDHRLTEAPARPTVVALHHPPFPTGISHVDAVGLEDADAFAAVIARHRQVERVIAGHVHRAMQRRWAGTIASTAPSSTHAVTLDLRPGAAAAYIYEPPALQLLHWEDGIGLVGHILPIGRFDGPYPYGK</sequence>
<dbReference type="RefSeq" id="WP_189044955.1">
    <property type="nucleotide sequence ID" value="NZ_BMJQ01000004.1"/>
</dbReference>
<accession>A0A8J2YS24</accession>
<reference evidence="6" key="1">
    <citation type="journal article" date="2014" name="Int. J. Syst. Evol. Microbiol.">
        <title>Complete genome sequence of Corynebacterium casei LMG S-19264T (=DSM 44701T), isolated from a smear-ripened cheese.</title>
        <authorList>
            <consortium name="US DOE Joint Genome Institute (JGI-PGF)"/>
            <person name="Walter F."/>
            <person name="Albersmeier A."/>
            <person name="Kalinowski J."/>
            <person name="Ruckert C."/>
        </authorList>
    </citation>
    <scope>NUCLEOTIDE SEQUENCE</scope>
    <source>
        <strain evidence="6">CGMCC 1.15725</strain>
    </source>
</reference>
<dbReference type="Pfam" id="PF00149">
    <property type="entry name" value="Metallophos"/>
    <property type="match status" value="1"/>
</dbReference>
<dbReference type="EMBL" id="BMJQ01000004">
    <property type="protein sequence ID" value="GGF13515.1"/>
    <property type="molecule type" value="Genomic_DNA"/>
</dbReference>
<dbReference type="Gene3D" id="3.60.21.40">
    <property type="entry name" value="GpdQ, catalytic alpha/beta sandwich domain"/>
    <property type="match status" value="1"/>
</dbReference>
<evidence type="ECO:0000313" key="7">
    <source>
        <dbReference type="Proteomes" id="UP000646365"/>
    </source>
</evidence>
<dbReference type="GO" id="GO:0004112">
    <property type="term" value="F:cyclic-nucleotide phosphodiesterase activity"/>
    <property type="evidence" value="ECO:0007669"/>
    <property type="project" value="InterPro"/>
</dbReference>
<dbReference type="InterPro" id="IPR042283">
    <property type="entry name" value="GpdQ_catalytic"/>
</dbReference>
<evidence type="ECO:0000259" key="5">
    <source>
        <dbReference type="Pfam" id="PF00149"/>
    </source>
</evidence>
<organism evidence="6 7">
    <name type="scientific">Aliidongia dinghuensis</name>
    <dbReference type="NCBI Taxonomy" id="1867774"/>
    <lineage>
        <taxon>Bacteria</taxon>
        <taxon>Pseudomonadati</taxon>
        <taxon>Pseudomonadota</taxon>
        <taxon>Alphaproteobacteria</taxon>
        <taxon>Rhodospirillales</taxon>
        <taxon>Dongiaceae</taxon>
        <taxon>Aliidongia</taxon>
    </lineage>
</organism>
<dbReference type="AlphaFoldDB" id="A0A8J2YS24"/>
<dbReference type="GO" id="GO:0046872">
    <property type="term" value="F:metal ion binding"/>
    <property type="evidence" value="ECO:0007669"/>
    <property type="project" value="UniProtKB-KW"/>
</dbReference>
<reference evidence="6" key="2">
    <citation type="submission" date="2020-09" db="EMBL/GenBank/DDBJ databases">
        <authorList>
            <person name="Sun Q."/>
            <person name="Zhou Y."/>
        </authorList>
    </citation>
    <scope>NUCLEOTIDE SEQUENCE</scope>
    <source>
        <strain evidence="6">CGMCC 1.15725</strain>
    </source>
</reference>
<name>A0A8J2YS24_9PROT</name>
<dbReference type="InterPro" id="IPR029052">
    <property type="entry name" value="Metallo-depent_PP-like"/>
</dbReference>
<evidence type="ECO:0000256" key="4">
    <source>
        <dbReference type="ARBA" id="ARBA00025742"/>
    </source>
</evidence>
<gene>
    <name evidence="6" type="primary">cpdA</name>
    <name evidence="6" type="ORF">GCM10011611_19030</name>
</gene>
<evidence type="ECO:0000313" key="6">
    <source>
        <dbReference type="EMBL" id="GGF13515.1"/>
    </source>
</evidence>
<dbReference type="SUPFAM" id="SSF56300">
    <property type="entry name" value="Metallo-dependent phosphatases"/>
    <property type="match status" value="1"/>
</dbReference>
<keyword evidence="2" id="KW-0378">Hydrolase</keyword>
<dbReference type="Proteomes" id="UP000646365">
    <property type="component" value="Unassembled WGS sequence"/>
</dbReference>
<keyword evidence="1" id="KW-0479">Metal-binding</keyword>
<protein>
    <submittedName>
        <fullName evidence="6">3',5'-cyclic adenosine monophosphate phosphodiesterase CpdA</fullName>
    </submittedName>
</protein>
<evidence type="ECO:0000256" key="1">
    <source>
        <dbReference type="ARBA" id="ARBA00022723"/>
    </source>
</evidence>
<keyword evidence="7" id="KW-1185">Reference proteome</keyword>
<dbReference type="InterPro" id="IPR050884">
    <property type="entry name" value="CNP_phosphodiesterase-III"/>
</dbReference>
<dbReference type="InterPro" id="IPR042281">
    <property type="entry name" value="GpdQ_beta-strand"/>
</dbReference>
<dbReference type="CDD" id="cd07402">
    <property type="entry name" value="MPP_GpdQ"/>
    <property type="match status" value="1"/>
</dbReference>
<evidence type="ECO:0000256" key="2">
    <source>
        <dbReference type="ARBA" id="ARBA00022801"/>
    </source>
</evidence>
<evidence type="ECO:0000256" key="3">
    <source>
        <dbReference type="ARBA" id="ARBA00023004"/>
    </source>
</evidence>
<dbReference type="InterPro" id="IPR004843">
    <property type="entry name" value="Calcineurin-like_PHP"/>
</dbReference>
<keyword evidence="3" id="KW-0408">Iron</keyword>
<dbReference type="Gene3D" id="3.30.750.180">
    <property type="entry name" value="GpdQ, beta-strand dimerisation domain"/>
    <property type="match status" value="1"/>
</dbReference>
<comment type="caution">
    <text evidence="6">The sequence shown here is derived from an EMBL/GenBank/DDBJ whole genome shotgun (WGS) entry which is preliminary data.</text>
</comment>
<dbReference type="PANTHER" id="PTHR42988:SF2">
    <property type="entry name" value="CYCLIC NUCLEOTIDE PHOSPHODIESTERASE CBUA0032-RELATED"/>
    <property type="match status" value="1"/>
</dbReference>
<proteinExistence type="inferred from homology"/>
<dbReference type="PANTHER" id="PTHR42988">
    <property type="entry name" value="PHOSPHOHYDROLASE"/>
    <property type="match status" value="1"/>
</dbReference>
<comment type="similarity">
    <text evidence="4">Belongs to the cyclic nucleotide phosphodiesterase class-III family.</text>
</comment>
<feature type="domain" description="Calcineurin-like phosphoesterase" evidence="5">
    <location>
        <begin position="3"/>
        <end position="196"/>
    </location>
</feature>
<dbReference type="InterPro" id="IPR026575">
    <property type="entry name" value="GpdQ/CpdA-like"/>
</dbReference>